<dbReference type="AlphaFoldDB" id="A0A7W7QW47"/>
<keyword evidence="2" id="KW-1185">Reference proteome</keyword>
<organism evidence="1 2">
    <name type="scientific">Streptosporangium saharense</name>
    <dbReference type="NCBI Taxonomy" id="1706840"/>
    <lineage>
        <taxon>Bacteria</taxon>
        <taxon>Bacillati</taxon>
        <taxon>Actinomycetota</taxon>
        <taxon>Actinomycetes</taxon>
        <taxon>Streptosporangiales</taxon>
        <taxon>Streptosporangiaceae</taxon>
        <taxon>Streptosporangium</taxon>
    </lineage>
</organism>
<comment type="caution">
    <text evidence="1">The sequence shown here is derived from an EMBL/GenBank/DDBJ whole genome shotgun (WGS) entry which is preliminary data.</text>
</comment>
<accession>A0A7W7QW47</accession>
<evidence type="ECO:0000313" key="1">
    <source>
        <dbReference type="EMBL" id="MBB4920887.1"/>
    </source>
</evidence>
<dbReference type="EMBL" id="JACHJP010000019">
    <property type="protein sequence ID" value="MBB4920887.1"/>
    <property type="molecule type" value="Genomic_DNA"/>
</dbReference>
<protein>
    <submittedName>
        <fullName evidence="1">Uncharacterized protein</fullName>
    </submittedName>
</protein>
<dbReference type="RefSeq" id="WP_184725639.1">
    <property type="nucleotide sequence ID" value="NZ_JACHJP010000019.1"/>
</dbReference>
<name>A0A7W7QW47_9ACTN</name>
<proteinExistence type="predicted"/>
<reference evidence="1 2" key="1">
    <citation type="submission" date="2020-08" db="EMBL/GenBank/DDBJ databases">
        <title>Genomic Encyclopedia of Type Strains, Phase III (KMG-III): the genomes of soil and plant-associated and newly described type strains.</title>
        <authorList>
            <person name="Whitman W."/>
        </authorList>
    </citation>
    <scope>NUCLEOTIDE SEQUENCE [LARGE SCALE GENOMIC DNA]</scope>
    <source>
        <strain evidence="1 2">CECT 8840</strain>
    </source>
</reference>
<dbReference type="Proteomes" id="UP000552644">
    <property type="component" value="Unassembled WGS sequence"/>
</dbReference>
<gene>
    <name evidence="1" type="ORF">FHS44_008040</name>
</gene>
<sequence>MKRRETKKDVKRIERAWAKVEATTPRTLAEAQAHLDAYDEYRKVYDSASHQAQRVVTPF</sequence>
<evidence type="ECO:0000313" key="2">
    <source>
        <dbReference type="Proteomes" id="UP000552644"/>
    </source>
</evidence>